<dbReference type="Gene3D" id="2.40.160.20">
    <property type="match status" value="1"/>
</dbReference>
<dbReference type="Pfam" id="PF13505">
    <property type="entry name" value="OMP_b-brl"/>
    <property type="match status" value="1"/>
</dbReference>
<feature type="domain" description="Outer membrane protein beta-barrel" evidence="3">
    <location>
        <begin position="7"/>
        <end position="188"/>
    </location>
</feature>
<evidence type="ECO:0000259" key="3">
    <source>
        <dbReference type="Pfam" id="PF13505"/>
    </source>
</evidence>
<evidence type="ECO:0000256" key="2">
    <source>
        <dbReference type="SAM" id="SignalP"/>
    </source>
</evidence>
<dbReference type="InterPro" id="IPR011250">
    <property type="entry name" value="OMP/PagP_B-barrel"/>
</dbReference>
<organism evidence="4 5">
    <name type="scientific">Dawidia cretensis</name>
    <dbReference type="NCBI Taxonomy" id="2782350"/>
    <lineage>
        <taxon>Bacteria</taxon>
        <taxon>Pseudomonadati</taxon>
        <taxon>Bacteroidota</taxon>
        <taxon>Cytophagia</taxon>
        <taxon>Cytophagales</taxon>
        <taxon>Chryseotaleaceae</taxon>
        <taxon>Dawidia</taxon>
    </lineage>
</organism>
<protein>
    <submittedName>
        <fullName evidence="4">Outer membrane beta-barrel protein</fullName>
    </submittedName>
</protein>
<keyword evidence="1 2" id="KW-0732">Signal</keyword>
<comment type="caution">
    <text evidence="4">The sequence shown here is derived from an EMBL/GenBank/DDBJ whole genome shotgun (WGS) entry which is preliminary data.</text>
</comment>
<name>A0AAP2DY31_9BACT</name>
<evidence type="ECO:0000256" key="1">
    <source>
        <dbReference type="ARBA" id="ARBA00022729"/>
    </source>
</evidence>
<feature type="chain" id="PRO_5042985143" evidence="2">
    <location>
        <begin position="21"/>
        <end position="202"/>
    </location>
</feature>
<keyword evidence="5" id="KW-1185">Reference proteome</keyword>
<dbReference type="Proteomes" id="UP001319080">
    <property type="component" value="Unassembled WGS sequence"/>
</dbReference>
<accession>A0AAP2DY31</accession>
<dbReference type="SUPFAM" id="SSF56925">
    <property type="entry name" value="OMPA-like"/>
    <property type="match status" value="1"/>
</dbReference>
<feature type="signal peptide" evidence="2">
    <location>
        <begin position="1"/>
        <end position="20"/>
    </location>
</feature>
<dbReference type="InterPro" id="IPR027385">
    <property type="entry name" value="Beta-barrel_OMP"/>
</dbReference>
<evidence type="ECO:0000313" key="5">
    <source>
        <dbReference type="Proteomes" id="UP001319080"/>
    </source>
</evidence>
<proteinExistence type="predicted"/>
<gene>
    <name evidence="4" type="ORF">KK062_09800</name>
</gene>
<dbReference type="RefSeq" id="WP_254084111.1">
    <property type="nucleotide sequence ID" value="NZ_JAHESE010000007.1"/>
</dbReference>
<dbReference type="AlphaFoldDB" id="A0AAP2DY31"/>
<evidence type="ECO:0000313" key="4">
    <source>
        <dbReference type="EMBL" id="MBT1708519.1"/>
    </source>
</evidence>
<reference evidence="4 5" key="1">
    <citation type="submission" date="2021-05" db="EMBL/GenBank/DDBJ databases">
        <title>A Polyphasic approach of four new species of the genus Ohtaekwangia: Ohtaekwangia histidinii sp. nov., Ohtaekwangia cretensis sp. nov., Ohtaekwangia indiensis sp. nov., Ohtaekwangia reichenbachii sp. nov. from diverse environment.</title>
        <authorList>
            <person name="Octaviana S."/>
        </authorList>
    </citation>
    <scope>NUCLEOTIDE SEQUENCE [LARGE SCALE GENOMIC DNA]</scope>
    <source>
        <strain evidence="4 5">PWU5</strain>
    </source>
</reference>
<sequence length="202" mass="22562">MKKLFLICVLAAGMAGYAQAQTTAGNMMLGGTFMYRSEKQETPAEDAKRNTFTFAPQFGYFVADNLAVGLGLDLTTVKIDQPDGDEDKSTEFLFEPFARYYMFTSNDKFAFYAEGALGFGSTKVEPDGDDEQKSSMFRFRVSPGFSYFFNEKWALDFQLSGISYTSENPNTDSDADDDKINTFEFGVSSLSPQLGFRYFIGN</sequence>
<dbReference type="EMBL" id="JAHESE010000007">
    <property type="protein sequence ID" value="MBT1708519.1"/>
    <property type="molecule type" value="Genomic_DNA"/>
</dbReference>